<gene>
    <name evidence="3" type="ORF">VTL71DRAFT_6315</name>
</gene>
<evidence type="ECO:0000313" key="4">
    <source>
        <dbReference type="Proteomes" id="UP001595075"/>
    </source>
</evidence>
<proteinExistence type="predicted"/>
<protein>
    <submittedName>
        <fullName evidence="3">Uncharacterized protein</fullName>
    </submittedName>
</protein>
<feature type="region of interest" description="Disordered" evidence="1">
    <location>
        <begin position="1"/>
        <end position="35"/>
    </location>
</feature>
<evidence type="ECO:0000256" key="1">
    <source>
        <dbReference type="SAM" id="MobiDB-lite"/>
    </source>
</evidence>
<keyword evidence="4" id="KW-1185">Reference proteome</keyword>
<evidence type="ECO:0000313" key="3">
    <source>
        <dbReference type="EMBL" id="KAL2062049.1"/>
    </source>
</evidence>
<feature type="compositionally biased region" description="Pro residues" evidence="1">
    <location>
        <begin position="17"/>
        <end position="27"/>
    </location>
</feature>
<feature type="compositionally biased region" description="Basic and acidic residues" evidence="1">
    <location>
        <begin position="1"/>
        <end position="10"/>
    </location>
</feature>
<reference evidence="3 4" key="1">
    <citation type="journal article" date="2024" name="Commun. Biol.">
        <title>Comparative genomic analysis of thermophilic fungi reveals convergent evolutionary adaptations and gene losses.</title>
        <authorList>
            <person name="Steindorff A.S."/>
            <person name="Aguilar-Pontes M.V."/>
            <person name="Robinson A.J."/>
            <person name="Andreopoulos B."/>
            <person name="LaButti K."/>
            <person name="Kuo A."/>
            <person name="Mondo S."/>
            <person name="Riley R."/>
            <person name="Otillar R."/>
            <person name="Haridas S."/>
            <person name="Lipzen A."/>
            <person name="Grimwood J."/>
            <person name="Schmutz J."/>
            <person name="Clum A."/>
            <person name="Reid I.D."/>
            <person name="Moisan M.C."/>
            <person name="Butler G."/>
            <person name="Nguyen T.T.M."/>
            <person name="Dewar K."/>
            <person name="Conant G."/>
            <person name="Drula E."/>
            <person name="Henrissat B."/>
            <person name="Hansel C."/>
            <person name="Singer S."/>
            <person name="Hutchinson M.I."/>
            <person name="de Vries R.P."/>
            <person name="Natvig D.O."/>
            <person name="Powell A.J."/>
            <person name="Tsang A."/>
            <person name="Grigoriev I.V."/>
        </authorList>
    </citation>
    <scope>NUCLEOTIDE SEQUENCE [LARGE SCALE GENOMIC DNA]</scope>
    <source>
        <strain evidence="3 4">CBS 494.80</strain>
    </source>
</reference>
<sequence length="106" mass="11582">MAFSDRKDDFTGITASPSPPPPTPPNYKVPHSHDIEKAEPNPVPQVWTYGTFTLKDKHLSESGSEKEGRERRLGAFNVIVFSLVAALLLVGVFALAGFVLVTTIME</sequence>
<dbReference type="EMBL" id="JAZHXI010000017">
    <property type="protein sequence ID" value="KAL2062049.1"/>
    <property type="molecule type" value="Genomic_DNA"/>
</dbReference>
<keyword evidence="2" id="KW-0812">Transmembrane</keyword>
<keyword evidence="2" id="KW-1133">Transmembrane helix</keyword>
<name>A0ABR4BWM1_9HELO</name>
<feature type="transmembrane region" description="Helical" evidence="2">
    <location>
        <begin position="75"/>
        <end position="101"/>
    </location>
</feature>
<accession>A0ABR4BWM1</accession>
<keyword evidence="2" id="KW-0472">Membrane</keyword>
<organism evidence="3 4">
    <name type="scientific">Oculimacula yallundae</name>
    <dbReference type="NCBI Taxonomy" id="86028"/>
    <lineage>
        <taxon>Eukaryota</taxon>
        <taxon>Fungi</taxon>
        <taxon>Dikarya</taxon>
        <taxon>Ascomycota</taxon>
        <taxon>Pezizomycotina</taxon>
        <taxon>Leotiomycetes</taxon>
        <taxon>Helotiales</taxon>
        <taxon>Ploettnerulaceae</taxon>
        <taxon>Oculimacula</taxon>
    </lineage>
</organism>
<comment type="caution">
    <text evidence="3">The sequence shown here is derived from an EMBL/GenBank/DDBJ whole genome shotgun (WGS) entry which is preliminary data.</text>
</comment>
<dbReference type="Proteomes" id="UP001595075">
    <property type="component" value="Unassembled WGS sequence"/>
</dbReference>
<evidence type="ECO:0000256" key="2">
    <source>
        <dbReference type="SAM" id="Phobius"/>
    </source>
</evidence>